<evidence type="ECO:0000313" key="1">
    <source>
        <dbReference type="EMBL" id="MED6110754.1"/>
    </source>
</evidence>
<reference evidence="1 2" key="1">
    <citation type="journal article" date="2023" name="Plants (Basel)">
        <title>Bridging the Gap: Combining Genomics and Transcriptomics Approaches to Understand Stylosanthes scabra, an Orphan Legume from the Brazilian Caatinga.</title>
        <authorList>
            <person name="Ferreira-Neto J.R.C."/>
            <person name="da Silva M.D."/>
            <person name="Binneck E."/>
            <person name="de Melo N.F."/>
            <person name="da Silva R.H."/>
            <person name="de Melo A.L.T.M."/>
            <person name="Pandolfi V."/>
            <person name="Bustamante F.O."/>
            <person name="Brasileiro-Vidal A.C."/>
            <person name="Benko-Iseppon A.M."/>
        </authorList>
    </citation>
    <scope>NUCLEOTIDE SEQUENCE [LARGE SCALE GENOMIC DNA]</scope>
    <source>
        <tissue evidence="1">Leaves</tissue>
    </source>
</reference>
<organism evidence="1 2">
    <name type="scientific">Stylosanthes scabra</name>
    <dbReference type="NCBI Taxonomy" id="79078"/>
    <lineage>
        <taxon>Eukaryota</taxon>
        <taxon>Viridiplantae</taxon>
        <taxon>Streptophyta</taxon>
        <taxon>Embryophyta</taxon>
        <taxon>Tracheophyta</taxon>
        <taxon>Spermatophyta</taxon>
        <taxon>Magnoliopsida</taxon>
        <taxon>eudicotyledons</taxon>
        <taxon>Gunneridae</taxon>
        <taxon>Pentapetalae</taxon>
        <taxon>rosids</taxon>
        <taxon>fabids</taxon>
        <taxon>Fabales</taxon>
        <taxon>Fabaceae</taxon>
        <taxon>Papilionoideae</taxon>
        <taxon>50 kb inversion clade</taxon>
        <taxon>dalbergioids sensu lato</taxon>
        <taxon>Dalbergieae</taxon>
        <taxon>Pterocarpus clade</taxon>
        <taxon>Stylosanthes</taxon>
    </lineage>
</organism>
<sequence>MFILYLFGGVKFKRLSFGFQEELLHEHAIGGSGNLRLLRNHKQFINPVLERRIHRHLCSKCEGGTKPEIGSCWQRSIHQSLEKVLSFERGLSFPKLFPPIFASSSIGLLLSGEIIASDKMESFLDLIFSLVVKFPVVDFFLCLNINRYS</sequence>
<gene>
    <name evidence="1" type="ORF">PIB30_045742</name>
</gene>
<dbReference type="Proteomes" id="UP001341840">
    <property type="component" value="Unassembled WGS sequence"/>
</dbReference>
<protein>
    <recommendedName>
        <fullName evidence="3">Maturase K</fullName>
    </recommendedName>
</protein>
<name>A0ABU6QFN6_9FABA</name>
<dbReference type="EMBL" id="JASCZI010000281">
    <property type="protein sequence ID" value="MED6110754.1"/>
    <property type="molecule type" value="Genomic_DNA"/>
</dbReference>
<keyword evidence="2" id="KW-1185">Reference proteome</keyword>
<accession>A0ABU6QFN6</accession>
<evidence type="ECO:0000313" key="2">
    <source>
        <dbReference type="Proteomes" id="UP001341840"/>
    </source>
</evidence>
<proteinExistence type="predicted"/>
<comment type="caution">
    <text evidence="1">The sequence shown here is derived from an EMBL/GenBank/DDBJ whole genome shotgun (WGS) entry which is preliminary data.</text>
</comment>
<evidence type="ECO:0008006" key="3">
    <source>
        <dbReference type="Google" id="ProtNLM"/>
    </source>
</evidence>